<dbReference type="AlphaFoldDB" id="A0AA41UL56"/>
<evidence type="ECO:0000313" key="1">
    <source>
        <dbReference type="EMBL" id="MCJ8501121.1"/>
    </source>
</evidence>
<evidence type="ECO:0000313" key="2">
    <source>
        <dbReference type="Proteomes" id="UP001165427"/>
    </source>
</evidence>
<keyword evidence="2" id="KW-1185">Reference proteome</keyword>
<protein>
    <submittedName>
        <fullName evidence="1">Uncharacterized protein</fullName>
    </submittedName>
</protein>
<accession>A0AA41UL56</accession>
<proteinExistence type="predicted"/>
<reference evidence="1" key="1">
    <citation type="submission" date="2022-04" db="EMBL/GenBank/DDBJ databases">
        <title>Desulfatitalea alkaliphila sp. nov., a novel anaerobic sulfate-reducing bacterium isolated from terrestrial mud volcano, Taman Peninsula, Russia.</title>
        <authorList>
            <person name="Khomyakova M.A."/>
            <person name="Merkel A.Y."/>
            <person name="Slobodkin A.I."/>
        </authorList>
    </citation>
    <scope>NUCLEOTIDE SEQUENCE</scope>
    <source>
        <strain evidence="1">M08but</strain>
    </source>
</reference>
<sequence length="95" mass="10630">MPQHAVPLRYACRGWVVCNRWPENSRFAVLFSAVSAVRHAVGGCEIRTFLSILMRKSNALRVFSKAGRTRQNRMGGVGMVVAFGCRQVETISIFD</sequence>
<name>A0AA41UL56_9BACT</name>
<organism evidence="1 2">
    <name type="scientific">Desulfatitalea alkaliphila</name>
    <dbReference type="NCBI Taxonomy" id="2929485"/>
    <lineage>
        <taxon>Bacteria</taxon>
        <taxon>Pseudomonadati</taxon>
        <taxon>Thermodesulfobacteriota</taxon>
        <taxon>Desulfobacteria</taxon>
        <taxon>Desulfobacterales</taxon>
        <taxon>Desulfosarcinaceae</taxon>
        <taxon>Desulfatitalea</taxon>
    </lineage>
</organism>
<dbReference type="EMBL" id="JALJRB010000010">
    <property type="protein sequence ID" value="MCJ8501121.1"/>
    <property type="molecule type" value="Genomic_DNA"/>
</dbReference>
<dbReference type="RefSeq" id="WP_246907390.1">
    <property type="nucleotide sequence ID" value="NZ_JALJRB010000010.1"/>
</dbReference>
<dbReference type="Proteomes" id="UP001165427">
    <property type="component" value="Unassembled WGS sequence"/>
</dbReference>
<gene>
    <name evidence="1" type="ORF">MRX98_11105</name>
</gene>
<comment type="caution">
    <text evidence="1">The sequence shown here is derived from an EMBL/GenBank/DDBJ whole genome shotgun (WGS) entry which is preliminary data.</text>
</comment>